<dbReference type="Pfam" id="PF05938">
    <property type="entry name" value="Self-incomp_S1"/>
    <property type="match status" value="1"/>
</dbReference>
<keyword evidence="5 11" id="KW-0964">Secreted</keyword>
<dbReference type="SMART" id="SM00432">
    <property type="entry name" value="MADS"/>
    <property type="match status" value="1"/>
</dbReference>
<dbReference type="GO" id="GO:0005576">
    <property type="term" value="C:extracellular region"/>
    <property type="evidence" value="ECO:0007669"/>
    <property type="project" value="UniProtKB-SubCell"/>
</dbReference>
<evidence type="ECO:0000256" key="6">
    <source>
        <dbReference type="ARBA" id="ARBA00022729"/>
    </source>
</evidence>
<accession>A0A9Q0JQ42</accession>
<dbReference type="OrthoDB" id="843380at2759"/>
<organism evidence="13 14">
    <name type="scientific">Turnera subulata</name>
    <dbReference type="NCBI Taxonomy" id="218843"/>
    <lineage>
        <taxon>Eukaryota</taxon>
        <taxon>Viridiplantae</taxon>
        <taxon>Streptophyta</taxon>
        <taxon>Embryophyta</taxon>
        <taxon>Tracheophyta</taxon>
        <taxon>Spermatophyta</taxon>
        <taxon>Magnoliopsida</taxon>
        <taxon>eudicotyledons</taxon>
        <taxon>Gunneridae</taxon>
        <taxon>Pentapetalae</taxon>
        <taxon>rosids</taxon>
        <taxon>fabids</taxon>
        <taxon>Malpighiales</taxon>
        <taxon>Passifloraceae</taxon>
        <taxon>Turnera</taxon>
    </lineage>
</organism>
<dbReference type="GO" id="GO:0005634">
    <property type="term" value="C:nucleus"/>
    <property type="evidence" value="ECO:0007669"/>
    <property type="project" value="UniProtKB-SubCell"/>
</dbReference>
<evidence type="ECO:0000313" key="13">
    <source>
        <dbReference type="EMBL" id="KAJ4848700.1"/>
    </source>
</evidence>
<dbReference type="AlphaFoldDB" id="A0A9Q0JQ42"/>
<keyword evidence="9" id="KW-0804">Transcription</keyword>
<evidence type="ECO:0000256" key="4">
    <source>
        <dbReference type="ARBA" id="ARBA00022471"/>
    </source>
</evidence>
<dbReference type="EMBL" id="JAKUCV010000833">
    <property type="protein sequence ID" value="KAJ4848700.1"/>
    <property type="molecule type" value="Genomic_DNA"/>
</dbReference>
<dbReference type="InterPro" id="IPR036879">
    <property type="entry name" value="TF_MADSbox_sf"/>
</dbReference>
<sequence>MAASVLGRGNRQRFCLPSSFRSLPPPLPFSVPPVLPATATRPARVQVHFWSLRWRIHTSSGAEDGGASGYRYPLFSVLRRVETKIDAHDIANGRNGLLRKAHELSVLCDAGVAVLIFSQRGRLFEFSSNEYCSSSSAVGVAKKHALADQFTVWHVYIVNSLSNNTELSLHCKSKDDDLGFQDMLSGTNFTWSFRENFFRRTLFWCDANKYDAHASFKVFWSDVYLFYKCQWKDCIWVAKDDGIYIKNLDVKVDELRYSWVPY</sequence>
<reference evidence="13" key="1">
    <citation type="submission" date="2022-02" db="EMBL/GenBank/DDBJ databases">
        <authorList>
            <person name="Henning P.M."/>
            <person name="McCubbin A.G."/>
            <person name="Shore J.S."/>
        </authorList>
    </citation>
    <scope>NUCLEOTIDE SEQUENCE</scope>
    <source>
        <strain evidence="13">F60SS</strain>
        <tissue evidence="13">Leaves</tissue>
    </source>
</reference>
<dbReference type="PROSITE" id="PS50066">
    <property type="entry name" value="MADS_BOX_2"/>
    <property type="match status" value="1"/>
</dbReference>
<dbReference type="GO" id="GO:0046983">
    <property type="term" value="F:protein dimerization activity"/>
    <property type="evidence" value="ECO:0007669"/>
    <property type="project" value="InterPro"/>
</dbReference>
<dbReference type="GO" id="GO:0003677">
    <property type="term" value="F:DNA binding"/>
    <property type="evidence" value="ECO:0007669"/>
    <property type="project" value="UniProtKB-KW"/>
</dbReference>
<protein>
    <recommendedName>
        <fullName evidence="11">S-protein homolog</fullName>
    </recommendedName>
</protein>
<evidence type="ECO:0000256" key="2">
    <source>
        <dbReference type="ARBA" id="ARBA00004613"/>
    </source>
</evidence>
<comment type="similarity">
    <text evidence="3 11">Belongs to the plant self-incompatibility (S1) protein family.</text>
</comment>
<evidence type="ECO:0000256" key="9">
    <source>
        <dbReference type="ARBA" id="ARBA00023163"/>
    </source>
</evidence>
<dbReference type="Gene3D" id="3.40.1810.10">
    <property type="entry name" value="Transcription factor, MADS-box"/>
    <property type="match status" value="1"/>
</dbReference>
<keyword evidence="4 11" id="KW-0713">Self-incompatibility</keyword>
<evidence type="ECO:0000256" key="3">
    <source>
        <dbReference type="ARBA" id="ARBA00005581"/>
    </source>
</evidence>
<comment type="subcellular location">
    <subcellularLocation>
        <location evidence="1">Nucleus</location>
    </subcellularLocation>
    <subcellularLocation>
        <location evidence="2 11">Secreted</location>
    </subcellularLocation>
</comment>
<dbReference type="PANTHER" id="PTHR31232">
    <property type="match status" value="1"/>
</dbReference>
<dbReference type="GO" id="GO:0060320">
    <property type="term" value="P:rejection of self pollen"/>
    <property type="evidence" value="ECO:0007669"/>
    <property type="project" value="UniProtKB-KW"/>
</dbReference>
<comment type="caution">
    <text evidence="13">The sequence shown here is derived from an EMBL/GenBank/DDBJ whole genome shotgun (WGS) entry which is preliminary data.</text>
</comment>
<reference evidence="13" key="2">
    <citation type="journal article" date="2023" name="Plants (Basel)">
        <title>Annotation of the Turnera subulata (Passifloraceae) Draft Genome Reveals the S-Locus Evolved after the Divergence of Turneroideae from Passifloroideae in a Stepwise Manner.</title>
        <authorList>
            <person name="Henning P.M."/>
            <person name="Roalson E.H."/>
            <person name="Mir W."/>
            <person name="McCubbin A.G."/>
            <person name="Shore J.S."/>
        </authorList>
    </citation>
    <scope>NUCLEOTIDE SEQUENCE</scope>
    <source>
        <strain evidence="13">F60SS</strain>
    </source>
</reference>
<dbReference type="Proteomes" id="UP001141552">
    <property type="component" value="Unassembled WGS sequence"/>
</dbReference>
<evidence type="ECO:0000256" key="5">
    <source>
        <dbReference type="ARBA" id="ARBA00022525"/>
    </source>
</evidence>
<dbReference type="InterPro" id="IPR002100">
    <property type="entry name" value="TF_MADSbox"/>
</dbReference>
<dbReference type="PRINTS" id="PR00404">
    <property type="entry name" value="MADSDOMAIN"/>
</dbReference>
<evidence type="ECO:0000256" key="1">
    <source>
        <dbReference type="ARBA" id="ARBA00004123"/>
    </source>
</evidence>
<keyword evidence="6" id="KW-0732">Signal</keyword>
<evidence type="ECO:0000256" key="10">
    <source>
        <dbReference type="ARBA" id="ARBA00023242"/>
    </source>
</evidence>
<feature type="domain" description="MADS-box" evidence="12">
    <location>
        <begin position="94"/>
        <end position="130"/>
    </location>
</feature>
<evidence type="ECO:0000313" key="14">
    <source>
        <dbReference type="Proteomes" id="UP001141552"/>
    </source>
</evidence>
<keyword evidence="14" id="KW-1185">Reference proteome</keyword>
<evidence type="ECO:0000259" key="12">
    <source>
        <dbReference type="PROSITE" id="PS50066"/>
    </source>
</evidence>
<evidence type="ECO:0000256" key="8">
    <source>
        <dbReference type="ARBA" id="ARBA00023125"/>
    </source>
</evidence>
<dbReference type="PANTHER" id="PTHR31232:SF156">
    <property type="entry name" value="PLANT SELF-INCOMPATIBILITY PROTEIN S1 FAMILY-RELATED"/>
    <property type="match status" value="1"/>
</dbReference>
<dbReference type="SUPFAM" id="SSF55455">
    <property type="entry name" value="SRF-like"/>
    <property type="match status" value="1"/>
</dbReference>
<keyword evidence="8" id="KW-0238">DNA-binding</keyword>
<evidence type="ECO:0000256" key="7">
    <source>
        <dbReference type="ARBA" id="ARBA00023015"/>
    </source>
</evidence>
<gene>
    <name evidence="13" type="ORF">Tsubulata_043140</name>
</gene>
<evidence type="ECO:0000256" key="11">
    <source>
        <dbReference type="RuleBase" id="RU367044"/>
    </source>
</evidence>
<proteinExistence type="inferred from homology"/>
<dbReference type="Pfam" id="PF00319">
    <property type="entry name" value="SRF-TF"/>
    <property type="match status" value="1"/>
</dbReference>
<keyword evidence="7" id="KW-0805">Transcription regulation</keyword>
<dbReference type="InterPro" id="IPR010264">
    <property type="entry name" value="Self-incomp_S1"/>
</dbReference>
<name>A0A9Q0JQ42_9ROSI</name>
<keyword evidence="10" id="KW-0539">Nucleus</keyword>